<evidence type="ECO:0000313" key="1">
    <source>
        <dbReference type="EMBL" id="KAH0566196.1"/>
    </source>
</evidence>
<dbReference type="EMBL" id="JAGHQM010000026">
    <property type="protein sequence ID" value="KAH0566196.1"/>
    <property type="molecule type" value="Genomic_DNA"/>
</dbReference>
<gene>
    <name evidence="1" type="ORF">GP486_000410</name>
</gene>
<protein>
    <submittedName>
        <fullName evidence="1">Uncharacterized protein</fullName>
    </submittedName>
</protein>
<accession>A0A9P8LIM5</accession>
<reference evidence="1" key="1">
    <citation type="submission" date="2021-03" db="EMBL/GenBank/DDBJ databases">
        <title>Comparative genomics and phylogenomic investigation of the class Geoglossomycetes provide insights into ecological specialization and systematics.</title>
        <authorList>
            <person name="Melie T."/>
            <person name="Pirro S."/>
            <person name="Miller A.N."/>
            <person name="Quandt A."/>
        </authorList>
    </citation>
    <scope>NUCLEOTIDE SEQUENCE</scope>
    <source>
        <strain evidence="1">CAQ_001_2017</strain>
    </source>
</reference>
<evidence type="ECO:0000313" key="2">
    <source>
        <dbReference type="Proteomes" id="UP000750711"/>
    </source>
</evidence>
<dbReference type="AlphaFoldDB" id="A0A9P8LIM5"/>
<keyword evidence="2" id="KW-1185">Reference proteome</keyword>
<organism evidence="1 2">
    <name type="scientific">Trichoglossum hirsutum</name>
    <dbReference type="NCBI Taxonomy" id="265104"/>
    <lineage>
        <taxon>Eukaryota</taxon>
        <taxon>Fungi</taxon>
        <taxon>Dikarya</taxon>
        <taxon>Ascomycota</taxon>
        <taxon>Pezizomycotina</taxon>
        <taxon>Geoglossomycetes</taxon>
        <taxon>Geoglossales</taxon>
        <taxon>Geoglossaceae</taxon>
        <taxon>Trichoglossum</taxon>
    </lineage>
</organism>
<dbReference type="Proteomes" id="UP000750711">
    <property type="component" value="Unassembled WGS sequence"/>
</dbReference>
<name>A0A9P8LIM5_9PEZI</name>
<sequence>MPPPESSLPSSNRLLDRGFLQILRLQAVRQQIRPPSSLLGRRSETEGFEESKLLQRWVNEGTKGK</sequence>
<comment type="caution">
    <text evidence="1">The sequence shown here is derived from an EMBL/GenBank/DDBJ whole genome shotgun (WGS) entry which is preliminary data.</text>
</comment>
<proteinExistence type="predicted"/>